<protein>
    <recommendedName>
        <fullName evidence="4">DUF1146 domain-containing protein</fullName>
    </recommendedName>
</protein>
<name>A0A9D5DR37_9BACI</name>
<feature type="transmembrane region" description="Helical" evidence="1">
    <location>
        <begin position="12"/>
        <end position="33"/>
    </location>
</feature>
<feature type="transmembrane region" description="Helical" evidence="1">
    <location>
        <begin position="53"/>
        <end position="71"/>
    </location>
</feature>
<accession>A0A9D5DR37</accession>
<keyword evidence="1" id="KW-1133">Transmembrane helix</keyword>
<proteinExistence type="predicted"/>
<organism evidence="2 3">
    <name type="scientific">Alkalicoccobacillus plakortidis</name>
    <dbReference type="NCBI Taxonomy" id="444060"/>
    <lineage>
        <taxon>Bacteria</taxon>
        <taxon>Bacillati</taxon>
        <taxon>Bacillota</taxon>
        <taxon>Bacilli</taxon>
        <taxon>Bacillales</taxon>
        <taxon>Bacillaceae</taxon>
        <taxon>Alkalicoccobacillus</taxon>
    </lineage>
</organism>
<dbReference type="InterPro" id="IPR009526">
    <property type="entry name" value="DUF1146"/>
</dbReference>
<comment type="caution">
    <text evidence="2">The sequence shown here is derived from an EMBL/GenBank/DDBJ whole genome shotgun (WGS) entry which is preliminary data.</text>
</comment>
<dbReference type="Proteomes" id="UP000051061">
    <property type="component" value="Unassembled WGS sequence"/>
</dbReference>
<dbReference type="AlphaFoldDB" id="A0A9D5DR37"/>
<keyword evidence="3" id="KW-1185">Reference proteome</keyword>
<dbReference type="NCBIfam" id="TIGR02327">
    <property type="entry name" value="int_mem_ywzB"/>
    <property type="match status" value="1"/>
</dbReference>
<sequence length="84" mass="9623">MGNEVIRLTSDLGLEAFIHILLNLLGLVIAWWALQSFRFDLFVKNPKSTQATVLKVLVAITLGHLLARFFIEYAQAVRYLPYLF</sequence>
<evidence type="ECO:0000313" key="2">
    <source>
        <dbReference type="EMBL" id="KQL58816.1"/>
    </source>
</evidence>
<keyword evidence="1" id="KW-0812">Transmembrane</keyword>
<dbReference type="Pfam" id="PF06612">
    <property type="entry name" value="DUF1146"/>
    <property type="match status" value="1"/>
</dbReference>
<evidence type="ECO:0008006" key="4">
    <source>
        <dbReference type="Google" id="ProtNLM"/>
    </source>
</evidence>
<reference evidence="2 3" key="1">
    <citation type="submission" date="2015-09" db="EMBL/GenBank/DDBJ databases">
        <title>Genome sequencing project for genomic taxonomy and phylogenomics of Bacillus-like bacteria.</title>
        <authorList>
            <person name="Liu B."/>
            <person name="Wang J."/>
            <person name="Zhu Y."/>
            <person name="Liu G."/>
            <person name="Chen Q."/>
            <person name="Chen Z."/>
            <person name="Lan J."/>
            <person name="Che J."/>
            <person name="Ge C."/>
            <person name="Shi H."/>
            <person name="Pan Z."/>
            <person name="Liu X."/>
        </authorList>
    </citation>
    <scope>NUCLEOTIDE SEQUENCE [LARGE SCALE GENOMIC DNA]</scope>
    <source>
        <strain evidence="2 3">DSM 19153</strain>
    </source>
</reference>
<keyword evidence="1" id="KW-0472">Membrane</keyword>
<dbReference type="EMBL" id="LJJD01000004">
    <property type="protein sequence ID" value="KQL58816.1"/>
    <property type="molecule type" value="Genomic_DNA"/>
</dbReference>
<gene>
    <name evidence="2" type="ORF">AN965_02305</name>
</gene>
<evidence type="ECO:0000256" key="1">
    <source>
        <dbReference type="SAM" id="Phobius"/>
    </source>
</evidence>
<evidence type="ECO:0000313" key="3">
    <source>
        <dbReference type="Proteomes" id="UP000051061"/>
    </source>
</evidence>